<feature type="domain" description="B12-binding" evidence="6">
    <location>
        <begin position="14"/>
        <end position="153"/>
    </location>
</feature>
<dbReference type="SMART" id="SM00729">
    <property type="entry name" value="Elp3"/>
    <property type="match status" value="1"/>
</dbReference>
<keyword evidence="3" id="KW-0479">Metal-binding</keyword>
<reference evidence="9" key="1">
    <citation type="journal article" date="2014" name="Sci. Data">
        <title>Genomes of diverse isolates of the marine cyanobacterium Prochlorococcus.</title>
        <authorList>
            <person name="Biller S."/>
            <person name="Berube P."/>
            <person name="Thompson J."/>
            <person name="Kelly L."/>
            <person name="Roggensack S."/>
            <person name="Awad L."/>
            <person name="Roache-Johnson K."/>
            <person name="Ding H."/>
            <person name="Giovannoni S.J."/>
            <person name="Moore L.R."/>
            <person name="Chisholm S.W."/>
        </authorList>
    </citation>
    <scope>NUCLEOTIDE SEQUENCE [LARGE SCALE GENOMIC DNA]</scope>
</reference>
<sequence length="505" mass="58205">MDCLLVHSNSAKRAYQNLSNKFSGIEPPTWSLLLAESCRSKGFEVKILDCCAENLSNEEAVKRINELKPRVTLFVVYGQNPNAGTTSMIGAKELASEVYNAEIDTHISFVGSHISALPKEVLELKCVDSVLLNEGVYALWNLLKCDLSEQDLKKVKGIGWKDNSKSLIINDPERIVPQERMDIDLPGYAWDLLPMKEKPFDLYRSHVWHANFNESMRSPYAAIYTSLGCVYGCEFCMINILNRTDNSENISATDSRVMRFWSPEWVSKQFRILKDYGVSTIRISDEMFLLNQKYYVSICKKIIEEDFNFHMWAYSRIDTAREKVLDLTRQAGIKWLALGIEAGNQMVRQEVSKGSFKDVNVREICKMISRHDINIISNYIVGLPEDRYETMTDTLNLALELNTEMMNVYPCQALPGSKLYTMAKEEGWDLPSNYEEFAFLSYECKPLPTKFLSSREVLKFRDYFWETYFRNPAFLKKVEAKFGLQQRLNVEEMAGHKLKRKVCGD</sequence>
<dbReference type="InterPro" id="IPR058240">
    <property type="entry name" value="rSAM_sf"/>
</dbReference>
<dbReference type="AlphaFoldDB" id="A0A0A1ZX01"/>
<keyword evidence="5" id="KW-0411">Iron-sulfur</keyword>
<dbReference type="Pfam" id="PF04055">
    <property type="entry name" value="Radical_SAM"/>
    <property type="match status" value="1"/>
</dbReference>
<dbReference type="InterPro" id="IPR034466">
    <property type="entry name" value="Methyltransferase_Class_B"/>
</dbReference>
<dbReference type="SFLD" id="SFLDS00029">
    <property type="entry name" value="Radical_SAM"/>
    <property type="match status" value="1"/>
</dbReference>
<dbReference type="GO" id="GO:0031419">
    <property type="term" value="F:cobalamin binding"/>
    <property type="evidence" value="ECO:0007669"/>
    <property type="project" value="InterPro"/>
</dbReference>
<accession>A0A0A1ZX01</accession>
<dbReference type="Gene3D" id="3.80.30.20">
    <property type="entry name" value="tm_1862 like domain"/>
    <property type="match status" value="1"/>
</dbReference>
<dbReference type="InterPro" id="IPR023404">
    <property type="entry name" value="rSAM_horseshoe"/>
</dbReference>
<dbReference type="Gene3D" id="3.40.50.280">
    <property type="entry name" value="Cobalamin-binding domain"/>
    <property type="match status" value="1"/>
</dbReference>
<dbReference type="OrthoDB" id="9801424at2"/>
<dbReference type="PROSITE" id="PS51332">
    <property type="entry name" value="B12_BINDING"/>
    <property type="match status" value="1"/>
</dbReference>
<feature type="domain" description="Radical SAM core" evidence="7">
    <location>
        <begin position="215"/>
        <end position="447"/>
    </location>
</feature>
<evidence type="ECO:0000313" key="9">
    <source>
        <dbReference type="Proteomes" id="UP000030491"/>
    </source>
</evidence>
<evidence type="ECO:0000256" key="5">
    <source>
        <dbReference type="ARBA" id="ARBA00023014"/>
    </source>
</evidence>
<dbReference type="SUPFAM" id="SSF102114">
    <property type="entry name" value="Radical SAM enzymes"/>
    <property type="match status" value="1"/>
</dbReference>
<name>A0A0A1ZX01_PROMR</name>
<evidence type="ECO:0000256" key="4">
    <source>
        <dbReference type="ARBA" id="ARBA00023004"/>
    </source>
</evidence>
<dbReference type="GO" id="GO:0003824">
    <property type="term" value="F:catalytic activity"/>
    <property type="evidence" value="ECO:0007669"/>
    <property type="project" value="InterPro"/>
</dbReference>
<dbReference type="GO" id="GO:0005829">
    <property type="term" value="C:cytosol"/>
    <property type="evidence" value="ECO:0007669"/>
    <property type="project" value="TreeGrafter"/>
</dbReference>
<dbReference type="Pfam" id="PF02310">
    <property type="entry name" value="B12-binding"/>
    <property type="match status" value="1"/>
</dbReference>
<comment type="caution">
    <text evidence="8">The sequence shown here is derived from an EMBL/GenBank/DDBJ whole genome shotgun (WGS) entry which is preliminary data.</text>
</comment>
<dbReference type="EMBL" id="JNAJ01000004">
    <property type="protein sequence ID" value="KGF93076.1"/>
    <property type="molecule type" value="Genomic_DNA"/>
</dbReference>
<dbReference type="SFLD" id="SFLDG01123">
    <property type="entry name" value="methyltransferase_(Class_B)"/>
    <property type="match status" value="1"/>
</dbReference>
<evidence type="ECO:0000256" key="2">
    <source>
        <dbReference type="ARBA" id="ARBA00022691"/>
    </source>
</evidence>
<dbReference type="InterPro" id="IPR006158">
    <property type="entry name" value="Cobalamin-bd"/>
</dbReference>
<comment type="cofactor">
    <cofactor evidence="1">
        <name>[4Fe-4S] cluster</name>
        <dbReference type="ChEBI" id="CHEBI:49883"/>
    </cofactor>
</comment>
<dbReference type="InterPro" id="IPR006638">
    <property type="entry name" value="Elp3/MiaA/NifB-like_rSAM"/>
</dbReference>
<dbReference type="Proteomes" id="UP000030491">
    <property type="component" value="Unassembled WGS sequence"/>
</dbReference>
<keyword evidence="2" id="KW-0949">S-adenosyl-L-methionine</keyword>
<dbReference type="SFLD" id="SFLDG01082">
    <property type="entry name" value="B12-binding_domain_containing"/>
    <property type="match status" value="1"/>
</dbReference>
<keyword evidence="4" id="KW-0408">Iron</keyword>
<gene>
    <name evidence="8" type="ORF">EU93_0251</name>
</gene>
<evidence type="ECO:0000256" key="3">
    <source>
        <dbReference type="ARBA" id="ARBA00022723"/>
    </source>
</evidence>
<dbReference type="RefSeq" id="WP_032513015.1">
    <property type="nucleotide sequence ID" value="NZ_JNAJ01000004.1"/>
</dbReference>
<evidence type="ECO:0000256" key="1">
    <source>
        <dbReference type="ARBA" id="ARBA00001966"/>
    </source>
</evidence>
<evidence type="ECO:0000313" key="8">
    <source>
        <dbReference type="EMBL" id="KGF93076.1"/>
    </source>
</evidence>
<protein>
    <submittedName>
        <fullName evidence="8">Fe-S oxidoreductase</fullName>
    </submittedName>
</protein>
<dbReference type="PANTHER" id="PTHR43409">
    <property type="entry name" value="ANAEROBIC MAGNESIUM-PROTOPORPHYRIN IX MONOMETHYL ESTER CYCLASE-RELATED"/>
    <property type="match status" value="1"/>
</dbReference>
<dbReference type="GO" id="GO:0051539">
    <property type="term" value="F:4 iron, 4 sulfur cluster binding"/>
    <property type="evidence" value="ECO:0007669"/>
    <property type="project" value="UniProtKB-KW"/>
</dbReference>
<dbReference type="InterPro" id="IPR007197">
    <property type="entry name" value="rSAM"/>
</dbReference>
<evidence type="ECO:0000259" key="6">
    <source>
        <dbReference type="PROSITE" id="PS51332"/>
    </source>
</evidence>
<dbReference type="PANTHER" id="PTHR43409:SF16">
    <property type="entry name" value="SLR0320 PROTEIN"/>
    <property type="match status" value="1"/>
</dbReference>
<dbReference type="InterPro" id="IPR051198">
    <property type="entry name" value="BchE-like"/>
</dbReference>
<organism evidence="8 9">
    <name type="scientific">Prochlorococcus marinus str. MIT 9116</name>
    <dbReference type="NCBI Taxonomy" id="167544"/>
    <lineage>
        <taxon>Bacteria</taxon>
        <taxon>Bacillati</taxon>
        <taxon>Cyanobacteriota</taxon>
        <taxon>Cyanophyceae</taxon>
        <taxon>Synechococcales</taxon>
        <taxon>Prochlorococcaceae</taxon>
        <taxon>Prochlorococcus</taxon>
    </lineage>
</organism>
<dbReference type="GO" id="GO:0046872">
    <property type="term" value="F:metal ion binding"/>
    <property type="evidence" value="ECO:0007669"/>
    <property type="project" value="UniProtKB-KW"/>
</dbReference>
<dbReference type="CDD" id="cd01335">
    <property type="entry name" value="Radical_SAM"/>
    <property type="match status" value="1"/>
</dbReference>
<dbReference type="PROSITE" id="PS51918">
    <property type="entry name" value="RADICAL_SAM"/>
    <property type="match status" value="1"/>
</dbReference>
<proteinExistence type="predicted"/>
<evidence type="ECO:0000259" key="7">
    <source>
        <dbReference type="PROSITE" id="PS51918"/>
    </source>
</evidence>